<dbReference type="RefSeq" id="WP_084198870.1">
    <property type="nucleotide sequence ID" value="NZ_BMYL01000002.1"/>
</dbReference>
<evidence type="ECO:0000259" key="3">
    <source>
        <dbReference type="Pfam" id="PF03364"/>
    </source>
</evidence>
<protein>
    <submittedName>
        <fullName evidence="4">Ubiquinone-binding protein</fullName>
    </submittedName>
</protein>
<dbReference type="SUPFAM" id="SSF55961">
    <property type="entry name" value="Bet v1-like"/>
    <property type="match status" value="1"/>
</dbReference>
<keyword evidence="2" id="KW-1277">Toxin-antitoxin system</keyword>
<dbReference type="Proteomes" id="UP000235162">
    <property type="component" value="Unassembled WGS sequence"/>
</dbReference>
<reference evidence="4 5" key="1">
    <citation type="submission" date="2018-01" db="EMBL/GenBank/DDBJ databases">
        <title>The draft genome sequence of Halioglobus japonicus S1-36.</title>
        <authorList>
            <person name="Du Z.-J."/>
            <person name="Shi M.-J."/>
        </authorList>
    </citation>
    <scope>NUCLEOTIDE SEQUENCE [LARGE SCALE GENOMIC DNA]</scope>
    <source>
        <strain evidence="4 5">S1-36</strain>
    </source>
</reference>
<dbReference type="EMBL" id="PKUR01000002">
    <property type="protein sequence ID" value="PLW86235.1"/>
    <property type="molecule type" value="Genomic_DNA"/>
</dbReference>
<dbReference type="PANTHER" id="PTHR12901">
    <property type="entry name" value="SPERM PROTEIN HOMOLOG"/>
    <property type="match status" value="1"/>
</dbReference>
<dbReference type="PANTHER" id="PTHR12901:SF10">
    <property type="entry name" value="COENZYME Q-BINDING PROTEIN COQ10, MITOCHONDRIAL"/>
    <property type="match status" value="1"/>
</dbReference>
<keyword evidence="5" id="KW-1185">Reference proteome</keyword>
<gene>
    <name evidence="4" type="ORF">C0029_07330</name>
</gene>
<dbReference type="InterPro" id="IPR023393">
    <property type="entry name" value="START-like_dom_sf"/>
</dbReference>
<comment type="similarity">
    <text evidence="1">Belongs to the ribosome association toxin RatA family.</text>
</comment>
<proteinExistence type="inferred from homology"/>
<dbReference type="InterPro" id="IPR005031">
    <property type="entry name" value="COQ10_START"/>
</dbReference>
<organism evidence="4 5">
    <name type="scientific">Halioglobus japonicus</name>
    <dbReference type="NCBI Taxonomy" id="930805"/>
    <lineage>
        <taxon>Bacteria</taxon>
        <taxon>Pseudomonadati</taxon>
        <taxon>Pseudomonadota</taxon>
        <taxon>Gammaproteobacteria</taxon>
        <taxon>Cellvibrionales</taxon>
        <taxon>Halieaceae</taxon>
        <taxon>Halioglobus</taxon>
    </lineage>
</organism>
<dbReference type="GO" id="GO:0045333">
    <property type="term" value="P:cellular respiration"/>
    <property type="evidence" value="ECO:0007669"/>
    <property type="project" value="InterPro"/>
</dbReference>
<dbReference type="Pfam" id="PF03364">
    <property type="entry name" value="Polyketide_cyc"/>
    <property type="match status" value="1"/>
</dbReference>
<evidence type="ECO:0000313" key="5">
    <source>
        <dbReference type="Proteomes" id="UP000235162"/>
    </source>
</evidence>
<dbReference type="KEGG" id="hja:BST95_08285"/>
<name>A0AAP8SN36_9GAMM</name>
<sequence length="143" mass="16004">MTHIQRSALLPYKPKQMFDLVNDIEAYPRYMDGCVGAEVLRREEDIIEARLDLSKAGIKQSFSTRNRVVDARHIALELVDGPFQQFAGSWEFLPLGDEACKVSLELRFKVNSAVLGAAAAKLFDSVTTNLVSAVEKRARELYG</sequence>
<dbReference type="CDD" id="cd07813">
    <property type="entry name" value="COQ10p_like"/>
    <property type="match status" value="1"/>
</dbReference>
<evidence type="ECO:0000313" key="4">
    <source>
        <dbReference type="EMBL" id="PLW86235.1"/>
    </source>
</evidence>
<evidence type="ECO:0000256" key="2">
    <source>
        <dbReference type="ARBA" id="ARBA00022649"/>
    </source>
</evidence>
<dbReference type="Gene3D" id="3.30.530.20">
    <property type="match status" value="1"/>
</dbReference>
<evidence type="ECO:0000256" key="1">
    <source>
        <dbReference type="ARBA" id="ARBA00008918"/>
    </source>
</evidence>
<accession>A0AAP8SN36</accession>
<dbReference type="AlphaFoldDB" id="A0AAP8SN36"/>
<dbReference type="InterPro" id="IPR044996">
    <property type="entry name" value="COQ10-like"/>
</dbReference>
<dbReference type="GO" id="GO:0048039">
    <property type="term" value="F:ubiquinone binding"/>
    <property type="evidence" value="ECO:0007669"/>
    <property type="project" value="InterPro"/>
</dbReference>
<comment type="caution">
    <text evidence="4">The sequence shown here is derived from an EMBL/GenBank/DDBJ whole genome shotgun (WGS) entry which is preliminary data.</text>
</comment>
<feature type="domain" description="Coenzyme Q-binding protein COQ10 START" evidence="3">
    <location>
        <begin position="10"/>
        <end position="134"/>
    </location>
</feature>
<keyword evidence="4" id="KW-0830">Ubiquinone</keyword>